<proteinExistence type="predicted"/>
<dbReference type="SMART" id="SM00421">
    <property type="entry name" value="HTH_LUXR"/>
    <property type="match status" value="1"/>
</dbReference>
<dbReference type="STRING" id="1280514.AXFE_36540"/>
<dbReference type="InterPro" id="IPR000792">
    <property type="entry name" value="Tscrpt_reg_LuxR_C"/>
</dbReference>
<dbReference type="Proteomes" id="UP000032360">
    <property type="component" value="Unassembled WGS sequence"/>
</dbReference>
<dbReference type="PANTHER" id="PTHR43214">
    <property type="entry name" value="TWO-COMPONENT RESPONSE REGULATOR"/>
    <property type="match status" value="1"/>
</dbReference>
<dbReference type="AlphaFoldDB" id="A0A0D8HC49"/>
<feature type="domain" description="Response regulatory" evidence="7">
    <location>
        <begin position="21"/>
        <end position="133"/>
    </location>
</feature>
<dbReference type="GO" id="GO:0000160">
    <property type="term" value="P:phosphorelay signal transduction system"/>
    <property type="evidence" value="ECO:0007669"/>
    <property type="project" value="InterPro"/>
</dbReference>
<evidence type="ECO:0000313" key="9">
    <source>
        <dbReference type="Proteomes" id="UP000032360"/>
    </source>
</evidence>
<dbReference type="Gene3D" id="3.40.50.2300">
    <property type="match status" value="1"/>
</dbReference>
<dbReference type="Pfam" id="PF00196">
    <property type="entry name" value="GerE"/>
    <property type="match status" value="1"/>
</dbReference>
<dbReference type="SMART" id="SM00448">
    <property type="entry name" value="REC"/>
    <property type="match status" value="1"/>
</dbReference>
<evidence type="ECO:0000256" key="4">
    <source>
        <dbReference type="ARBA" id="ARBA00023163"/>
    </source>
</evidence>
<dbReference type="InterPro" id="IPR001789">
    <property type="entry name" value="Sig_transdc_resp-reg_receiver"/>
</dbReference>
<sequence>MKYFESKLRFHFPKRENKLIKVVIADDQPLMRSGFRMILEAQEDIKVVAEAGDGATAVSLCETYHPDIALMDIRMPILDGLKATRQIKDTKVLILTTFNLDEYVIGALRAGASGFLLKAATPQELVRSVRAVAAGDAALAPEITRLVLEMVRVPQQDEVIANRAIEGLSAREMEVLKLLAQGMSNSEVAERLFVSETTVKSHVSHLLAKLGLRDRVQAVVMAYELGIIRPGEK</sequence>
<dbReference type="RefSeq" id="WP_052607235.1">
    <property type="nucleotide sequence ID" value="NZ_JXYS01000155.1"/>
</dbReference>
<evidence type="ECO:0000256" key="2">
    <source>
        <dbReference type="ARBA" id="ARBA00023015"/>
    </source>
</evidence>
<dbReference type="SUPFAM" id="SSF52172">
    <property type="entry name" value="CheY-like"/>
    <property type="match status" value="1"/>
</dbReference>
<dbReference type="OrthoDB" id="9808843at2"/>
<reference evidence="8 9" key="1">
    <citation type="submission" date="2015-01" db="EMBL/GenBank/DDBJ databases">
        <title>Draft genome of the acidophilic iron oxidizer Acidithrix ferrooxidans strain Py-F3.</title>
        <authorList>
            <person name="Poehlein A."/>
            <person name="Eisen S."/>
            <person name="Schloemann M."/>
            <person name="Johnson B.D."/>
            <person name="Daniel R."/>
            <person name="Muehling M."/>
        </authorList>
    </citation>
    <scope>NUCLEOTIDE SEQUENCE [LARGE SCALE GENOMIC DNA]</scope>
    <source>
        <strain evidence="8 9">Py-F3</strain>
    </source>
</reference>
<evidence type="ECO:0000313" key="8">
    <source>
        <dbReference type="EMBL" id="KJF15508.1"/>
    </source>
</evidence>
<evidence type="ECO:0000259" key="7">
    <source>
        <dbReference type="PROSITE" id="PS50110"/>
    </source>
</evidence>
<evidence type="ECO:0000256" key="3">
    <source>
        <dbReference type="ARBA" id="ARBA00023125"/>
    </source>
</evidence>
<dbReference type="PROSITE" id="PS50110">
    <property type="entry name" value="RESPONSE_REGULATORY"/>
    <property type="match status" value="1"/>
</dbReference>
<dbReference type="GO" id="GO:0006355">
    <property type="term" value="P:regulation of DNA-templated transcription"/>
    <property type="evidence" value="ECO:0007669"/>
    <property type="project" value="InterPro"/>
</dbReference>
<keyword evidence="9" id="KW-1185">Reference proteome</keyword>
<keyword evidence="4" id="KW-0804">Transcription</keyword>
<dbReference type="GO" id="GO:0003677">
    <property type="term" value="F:DNA binding"/>
    <property type="evidence" value="ECO:0007669"/>
    <property type="project" value="UniProtKB-KW"/>
</dbReference>
<dbReference type="InterPro" id="IPR058245">
    <property type="entry name" value="NreC/VraR/RcsB-like_REC"/>
</dbReference>
<comment type="caution">
    <text evidence="8">The sequence shown here is derived from an EMBL/GenBank/DDBJ whole genome shotgun (WGS) entry which is preliminary data.</text>
</comment>
<evidence type="ECO:0000259" key="6">
    <source>
        <dbReference type="PROSITE" id="PS50043"/>
    </source>
</evidence>
<name>A0A0D8HC49_9ACTN</name>
<dbReference type="Pfam" id="PF00072">
    <property type="entry name" value="Response_reg"/>
    <property type="match status" value="1"/>
</dbReference>
<feature type="modified residue" description="4-aspartylphosphate" evidence="5">
    <location>
        <position position="72"/>
    </location>
</feature>
<dbReference type="InterPro" id="IPR016032">
    <property type="entry name" value="Sig_transdc_resp-reg_C-effctor"/>
</dbReference>
<dbReference type="CDD" id="cd06170">
    <property type="entry name" value="LuxR_C_like"/>
    <property type="match status" value="1"/>
</dbReference>
<dbReference type="SUPFAM" id="SSF46894">
    <property type="entry name" value="C-terminal effector domain of the bipartite response regulators"/>
    <property type="match status" value="1"/>
</dbReference>
<organism evidence="8 9">
    <name type="scientific">Acidithrix ferrooxidans</name>
    <dbReference type="NCBI Taxonomy" id="1280514"/>
    <lineage>
        <taxon>Bacteria</taxon>
        <taxon>Bacillati</taxon>
        <taxon>Actinomycetota</taxon>
        <taxon>Acidimicrobiia</taxon>
        <taxon>Acidimicrobiales</taxon>
        <taxon>Acidimicrobiaceae</taxon>
        <taxon>Acidithrix</taxon>
    </lineage>
</organism>
<dbReference type="EMBL" id="JXYS01000155">
    <property type="protein sequence ID" value="KJF15508.1"/>
    <property type="molecule type" value="Genomic_DNA"/>
</dbReference>
<evidence type="ECO:0000256" key="5">
    <source>
        <dbReference type="PROSITE-ProRule" id="PRU00169"/>
    </source>
</evidence>
<dbReference type="InterPro" id="IPR039420">
    <property type="entry name" value="WalR-like"/>
</dbReference>
<dbReference type="PANTHER" id="PTHR43214:SF24">
    <property type="entry name" value="TRANSCRIPTIONAL REGULATORY PROTEIN NARL-RELATED"/>
    <property type="match status" value="1"/>
</dbReference>
<accession>A0A0D8HC49</accession>
<dbReference type="InterPro" id="IPR011006">
    <property type="entry name" value="CheY-like_superfamily"/>
</dbReference>
<keyword evidence="3" id="KW-0238">DNA-binding</keyword>
<gene>
    <name evidence="8" type="primary">degU2</name>
    <name evidence="8" type="ORF">AXFE_36540</name>
</gene>
<keyword evidence="2" id="KW-0805">Transcription regulation</keyword>
<feature type="domain" description="HTH luxR-type" evidence="6">
    <location>
        <begin position="161"/>
        <end position="226"/>
    </location>
</feature>
<evidence type="ECO:0000256" key="1">
    <source>
        <dbReference type="ARBA" id="ARBA00022553"/>
    </source>
</evidence>
<keyword evidence="1 5" id="KW-0597">Phosphoprotein</keyword>
<dbReference type="PROSITE" id="PS50043">
    <property type="entry name" value="HTH_LUXR_2"/>
    <property type="match status" value="1"/>
</dbReference>
<dbReference type="CDD" id="cd17535">
    <property type="entry name" value="REC_NarL-like"/>
    <property type="match status" value="1"/>
</dbReference>
<dbReference type="PROSITE" id="PS00622">
    <property type="entry name" value="HTH_LUXR_1"/>
    <property type="match status" value="1"/>
</dbReference>
<dbReference type="PRINTS" id="PR00038">
    <property type="entry name" value="HTHLUXR"/>
</dbReference>
<protein>
    <submittedName>
        <fullName evidence="8">Transcriptional regulatory protein DegU</fullName>
    </submittedName>
</protein>